<sequence length="36" mass="3860">MPLAAACEAIMRPTGVEPVKEIFAISGWFTKRAPAV</sequence>
<dbReference type="EMBL" id="CAFBNF010000161">
    <property type="protein sequence ID" value="CAB4950332.1"/>
    <property type="molecule type" value="Genomic_DNA"/>
</dbReference>
<organism evidence="1">
    <name type="scientific">freshwater metagenome</name>
    <dbReference type="NCBI Taxonomy" id="449393"/>
    <lineage>
        <taxon>unclassified sequences</taxon>
        <taxon>metagenomes</taxon>
        <taxon>ecological metagenomes</taxon>
    </lineage>
</organism>
<name>A0A6J7K7J0_9ZZZZ</name>
<dbReference type="AlphaFoldDB" id="A0A6J7K7J0"/>
<proteinExistence type="predicted"/>
<accession>A0A6J7K7J0</accession>
<evidence type="ECO:0000313" key="1">
    <source>
        <dbReference type="EMBL" id="CAB4950332.1"/>
    </source>
</evidence>
<protein>
    <submittedName>
        <fullName evidence="1">Unannotated protein</fullName>
    </submittedName>
</protein>
<reference evidence="1" key="1">
    <citation type="submission" date="2020-05" db="EMBL/GenBank/DDBJ databases">
        <authorList>
            <person name="Chiriac C."/>
            <person name="Salcher M."/>
            <person name="Ghai R."/>
            <person name="Kavagutti S V."/>
        </authorList>
    </citation>
    <scope>NUCLEOTIDE SEQUENCE</scope>
</reference>
<gene>
    <name evidence="1" type="ORF">UFOPK3773_01370</name>
</gene>